<accession>A0A5N5FAR6</accession>
<dbReference type="PANTHER" id="PTHR21660">
    <property type="entry name" value="THIOESTERASE SUPERFAMILY MEMBER-RELATED"/>
    <property type="match status" value="1"/>
</dbReference>
<name>A0A5N5FAR6_9ROSA</name>
<dbReference type="InterPro" id="IPR027961">
    <property type="entry name" value="DUF4442"/>
</dbReference>
<gene>
    <name evidence="1" type="ORF">D8674_031054</name>
</gene>
<evidence type="ECO:0000313" key="2">
    <source>
        <dbReference type="Proteomes" id="UP000327157"/>
    </source>
</evidence>
<dbReference type="AlphaFoldDB" id="A0A5N5FAR6"/>
<reference evidence="2" key="2">
    <citation type="submission" date="2019-10" db="EMBL/GenBank/DDBJ databases">
        <title>A de novo genome assembly of a pear dwarfing rootstock.</title>
        <authorList>
            <person name="Wang F."/>
            <person name="Wang J."/>
            <person name="Li S."/>
            <person name="Zhang Y."/>
            <person name="Fang M."/>
            <person name="Ma L."/>
            <person name="Zhao Y."/>
            <person name="Jiang S."/>
        </authorList>
    </citation>
    <scope>NUCLEOTIDE SEQUENCE [LARGE SCALE GENOMIC DNA]</scope>
</reference>
<reference evidence="1 2" key="3">
    <citation type="submission" date="2019-11" db="EMBL/GenBank/DDBJ databases">
        <title>A de novo genome assembly of a pear dwarfing rootstock.</title>
        <authorList>
            <person name="Wang F."/>
            <person name="Wang J."/>
            <person name="Li S."/>
            <person name="Zhang Y."/>
            <person name="Fang M."/>
            <person name="Ma L."/>
            <person name="Zhao Y."/>
            <person name="Jiang S."/>
        </authorList>
    </citation>
    <scope>NUCLEOTIDE SEQUENCE [LARGE SCALE GENOMIC DNA]</scope>
    <source>
        <strain evidence="1">S2</strain>
        <tissue evidence="1">Leaf</tissue>
    </source>
</reference>
<dbReference type="Proteomes" id="UP000327157">
    <property type="component" value="Chromosome 7"/>
</dbReference>
<dbReference type="OrthoDB" id="46529at2759"/>
<dbReference type="GO" id="GO:0047617">
    <property type="term" value="F:fatty acyl-CoA hydrolase activity"/>
    <property type="evidence" value="ECO:0007669"/>
    <property type="project" value="InterPro"/>
</dbReference>
<protein>
    <submittedName>
        <fullName evidence="1">Acyl-coenzyme A thioesterase 13-like</fullName>
    </submittedName>
</protein>
<dbReference type="InterPro" id="IPR039298">
    <property type="entry name" value="ACOT13"/>
</dbReference>
<dbReference type="PANTHER" id="PTHR21660:SF12">
    <property type="entry name" value="OS07G0462700 PROTEIN"/>
    <property type="match status" value="1"/>
</dbReference>
<dbReference type="InterPro" id="IPR029069">
    <property type="entry name" value="HotDog_dom_sf"/>
</dbReference>
<organism evidence="1 2">
    <name type="scientific">Pyrus ussuriensis x Pyrus communis</name>
    <dbReference type="NCBI Taxonomy" id="2448454"/>
    <lineage>
        <taxon>Eukaryota</taxon>
        <taxon>Viridiplantae</taxon>
        <taxon>Streptophyta</taxon>
        <taxon>Embryophyta</taxon>
        <taxon>Tracheophyta</taxon>
        <taxon>Spermatophyta</taxon>
        <taxon>Magnoliopsida</taxon>
        <taxon>eudicotyledons</taxon>
        <taxon>Gunneridae</taxon>
        <taxon>Pentapetalae</taxon>
        <taxon>rosids</taxon>
        <taxon>fabids</taxon>
        <taxon>Rosales</taxon>
        <taxon>Rosaceae</taxon>
        <taxon>Amygdaloideae</taxon>
        <taxon>Maleae</taxon>
        <taxon>Pyrus</taxon>
    </lineage>
</organism>
<evidence type="ECO:0000313" key="1">
    <source>
        <dbReference type="EMBL" id="KAB2595604.1"/>
    </source>
</evidence>
<comment type="caution">
    <text evidence="1">The sequence shown here is derived from an EMBL/GenBank/DDBJ whole genome shotgun (WGS) entry which is preliminary data.</text>
</comment>
<dbReference type="SUPFAM" id="SSF54637">
    <property type="entry name" value="Thioesterase/thiol ester dehydrase-isomerase"/>
    <property type="match status" value="1"/>
</dbReference>
<dbReference type="Pfam" id="PF14539">
    <property type="entry name" value="DUF4442"/>
    <property type="match status" value="1"/>
</dbReference>
<dbReference type="EMBL" id="SMOL01000781">
    <property type="protein sequence ID" value="KAB2595604.1"/>
    <property type="molecule type" value="Genomic_DNA"/>
</dbReference>
<sequence>MVKPSIEITEDFASAAKIADDIPREDVIRVLNFLQGVSISDPVPDEFDARKDTYSDIIRDLLKPLHISRGRVTCLVSVKPAVTNFYSGFHGGAIAAVAEVVAVACARTVVANDKELFLGELSISYLSSATKNAVIPTEMGQKLGYTDGAKFPNLKRHNRGRVILD</sequence>
<proteinExistence type="predicted"/>
<reference evidence="1 2" key="1">
    <citation type="submission" date="2019-09" db="EMBL/GenBank/DDBJ databases">
        <authorList>
            <person name="Ou C."/>
        </authorList>
    </citation>
    <scope>NUCLEOTIDE SEQUENCE [LARGE SCALE GENOMIC DNA]</scope>
    <source>
        <strain evidence="1">S2</strain>
        <tissue evidence="1">Leaf</tissue>
    </source>
</reference>
<keyword evidence="2" id="KW-1185">Reference proteome</keyword>
<dbReference type="Gene3D" id="3.10.129.10">
    <property type="entry name" value="Hotdog Thioesterase"/>
    <property type="match status" value="1"/>
</dbReference>